<proteinExistence type="predicted"/>
<name>A0AAD7A357_9AGAR</name>
<keyword evidence="2" id="KW-1185">Reference proteome</keyword>
<evidence type="ECO:0000313" key="1">
    <source>
        <dbReference type="EMBL" id="KAJ7348529.1"/>
    </source>
</evidence>
<dbReference type="Proteomes" id="UP001218218">
    <property type="component" value="Unassembled WGS sequence"/>
</dbReference>
<sequence>MLPIARRTAYPDSRQSTPSTKKCIGSYWRLPTRFHTSISTFAPRGCTFRDPAKNSGFDLAHEQRPIPTWSLPLVISQTRQRLKIGSQTKQALRFAATKWWSCLQDQGSCFSNRAEHAVISSNTGSDGRSDFARTATWTVGRYFFCASSIRPAMSVTLHMVMVQHLLTNADHFPMWPIFIRVNMFWLNVTSECPKAELDSLAAYCPDLGDAHGWIDIIDLSLHGSSFPCSRPATIWRHRHSRR</sequence>
<dbReference type="AlphaFoldDB" id="A0AAD7A357"/>
<accession>A0AAD7A357</accession>
<comment type="caution">
    <text evidence="1">The sequence shown here is derived from an EMBL/GenBank/DDBJ whole genome shotgun (WGS) entry which is preliminary data.</text>
</comment>
<protein>
    <submittedName>
        <fullName evidence="1">Uncharacterized protein</fullName>
    </submittedName>
</protein>
<reference evidence="1" key="1">
    <citation type="submission" date="2023-03" db="EMBL/GenBank/DDBJ databases">
        <title>Massive genome expansion in bonnet fungi (Mycena s.s.) driven by repeated elements and novel gene families across ecological guilds.</title>
        <authorList>
            <consortium name="Lawrence Berkeley National Laboratory"/>
            <person name="Harder C.B."/>
            <person name="Miyauchi S."/>
            <person name="Viragh M."/>
            <person name="Kuo A."/>
            <person name="Thoen E."/>
            <person name="Andreopoulos B."/>
            <person name="Lu D."/>
            <person name="Skrede I."/>
            <person name="Drula E."/>
            <person name="Henrissat B."/>
            <person name="Morin E."/>
            <person name="Kohler A."/>
            <person name="Barry K."/>
            <person name="LaButti K."/>
            <person name="Morin E."/>
            <person name="Salamov A."/>
            <person name="Lipzen A."/>
            <person name="Mereny Z."/>
            <person name="Hegedus B."/>
            <person name="Baldrian P."/>
            <person name="Stursova M."/>
            <person name="Weitz H."/>
            <person name="Taylor A."/>
            <person name="Grigoriev I.V."/>
            <person name="Nagy L.G."/>
            <person name="Martin F."/>
            <person name="Kauserud H."/>
        </authorList>
    </citation>
    <scope>NUCLEOTIDE SEQUENCE</scope>
    <source>
        <strain evidence="1">CBHHK002</strain>
    </source>
</reference>
<gene>
    <name evidence="1" type="ORF">DFH08DRAFT_150662</name>
</gene>
<organism evidence="1 2">
    <name type="scientific">Mycena albidolilacea</name>
    <dbReference type="NCBI Taxonomy" id="1033008"/>
    <lineage>
        <taxon>Eukaryota</taxon>
        <taxon>Fungi</taxon>
        <taxon>Dikarya</taxon>
        <taxon>Basidiomycota</taxon>
        <taxon>Agaricomycotina</taxon>
        <taxon>Agaricomycetes</taxon>
        <taxon>Agaricomycetidae</taxon>
        <taxon>Agaricales</taxon>
        <taxon>Marasmiineae</taxon>
        <taxon>Mycenaceae</taxon>
        <taxon>Mycena</taxon>
    </lineage>
</organism>
<dbReference type="EMBL" id="JARIHO010000017">
    <property type="protein sequence ID" value="KAJ7348529.1"/>
    <property type="molecule type" value="Genomic_DNA"/>
</dbReference>
<evidence type="ECO:0000313" key="2">
    <source>
        <dbReference type="Proteomes" id="UP001218218"/>
    </source>
</evidence>